<keyword evidence="1" id="KW-0175">Coiled coil</keyword>
<feature type="domain" description="PEX14-like helix-turn-helix" evidence="4">
    <location>
        <begin position="98"/>
        <end position="171"/>
    </location>
</feature>
<protein>
    <submittedName>
        <fullName evidence="5">Uncharacterized protein</fullName>
    </submittedName>
</protein>
<gene>
    <name evidence="5" type="ORF">INT45_005107</name>
</gene>
<feature type="coiled-coil region" evidence="1">
    <location>
        <begin position="228"/>
        <end position="255"/>
    </location>
</feature>
<name>A0A8H7SE41_9FUNG</name>
<dbReference type="PANTHER" id="PTHR36855">
    <property type="entry name" value="CHROMOSOME 10, WHOLE GENOME SHOTGUN SEQUENCE"/>
    <property type="match status" value="1"/>
</dbReference>
<dbReference type="PANTHER" id="PTHR36855:SF1">
    <property type="entry name" value="PEROXISOME MEMBRANE ANCHOR PROTEIN PEX14P N-TERMINAL DOMAIN-CONTAINING PROTEIN"/>
    <property type="match status" value="1"/>
</dbReference>
<accession>A0A8H7SE41</accession>
<dbReference type="EMBL" id="JAEPRB010000015">
    <property type="protein sequence ID" value="KAG2226621.1"/>
    <property type="molecule type" value="Genomic_DNA"/>
</dbReference>
<evidence type="ECO:0000259" key="4">
    <source>
        <dbReference type="Pfam" id="PF25871"/>
    </source>
</evidence>
<dbReference type="Gene3D" id="3.90.226.10">
    <property type="entry name" value="2-enoyl-CoA Hydratase, Chain A, domain 1"/>
    <property type="match status" value="1"/>
</dbReference>
<feature type="domain" description="Enoyl-CoA hydratase/isomerase" evidence="3">
    <location>
        <begin position="399"/>
        <end position="555"/>
    </location>
</feature>
<sequence>MVDQQFTPSQRQTFDSFNEYPWASDGVFQAGLDNILQGLPKDIDVDSSSLTKTELENRQLLRAKHFFFTRFRQPFNLNEYLEYEKIKSVPVEESLAIKAYRRLEVYNFENDTKFLSGLPTIIHGWVKKQQNGNNWDKAKMDEEYLKAKAFYYSACVESIDVLDYLAWTKDRKEASQPACPFAHMWQNKKGSEDATENKSNNDNTFVFTEESKVTGAATISFSGPKSGNVLTIDRLKELNNELVKAENNNQVTSSILRPIAALTSTFTINSANISNGQTTVKDGKSASVGLAFAETADKVESSDKKQGTLLASLDAVSNAYYSFILSTFQQQKTTVTVFDAAIPSNASYIALWHGFVRVINENTLLDMGLQLSYAPVPPLLLLSLCRPRLANTKQPLPPGIEMYLALAPPELVRLRAPELLRMGLADIFVPDARLSDAVDGVKRMSMCPKPDTATALQLVLTAYHSYPGPDRLGVWETEIKETFGNAKTLEVLKNKLKELDNKWSKKILDHWKLLPPTLIEAIFKGVKACSEMDPAKVLDLERRLNHQWRRTKDFEQWYQTKNKKAEGEKEDVTAIEWDNEGSVDFYFTEYDDEDEKAEADVVIYEAPEEDKVVGICPITGQRSDGGVEAVCPITGQSTSNKEKAVCPVTGQKEENGSSGCPVNGKNRLNPAAVCPVSGQKEETKTSECPITGQKDKAGLTATDQSPRA</sequence>
<evidence type="ECO:0000256" key="2">
    <source>
        <dbReference type="SAM" id="MobiDB-lite"/>
    </source>
</evidence>
<dbReference type="Proteomes" id="UP000646827">
    <property type="component" value="Unassembled WGS sequence"/>
</dbReference>
<reference evidence="5 6" key="1">
    <citation type="submission" date="2020-12" db="EMBL/GenBank/DDBJ databases">
        <title>Metabolic potential, ecology and presence of endohyphal bacteria is reflected in genomic diversity of Mucoromycotina.</title>
        <authorList>
            <person name="Muszewska A."/>
            <person name="Okrasinska A."/>
            <person name="Steczkiewicz K."/>
            <person name="Drgas O."/>
            <person name="Orlowska M."/>
            <person name="Perlinska-Lenart U."/>
            <person name="Aleksandrzak-Piekarczyk T."/>
            <person name="Szatraj K."/>
            <person name="Zielenkiewicz U."/>
            <person name="Pilsyk S."/>
            <person name="Malc E."/>
            <person name="Mieczkowski P."/>
            <person name="Kruszewska J.S."/>
            <person name="Biernat P."/>
            <person name="Pawlowska J."/>
        </authorList>
    </citation>
    <scope>NUCLEOTIDE SEQUENCE [LARGE SCALE GENOMIC DNA]</scope>
    <source>
        <strain evidence="5 6">CBS 142.35</strain>
    </source>
</reference>
<keyword evidence="6" id="KW-1185">Reference proteome</keyword>
<dbReference type="Pfam" id="PF25871">
    <property type="entry name" value="HTH_76"/>
    <property type="match status" value="2"/>
</dbReference>
<feature type="domain" description="PEX14-like helix-turn-helix" evidence="4">
    <location>
        <begin position="12"/>
        <end position="85"/>
    </location>
</feature>
<evidence type="ECO:0000313" key="6">
    <source>
        <dbReference type="Proteomes" id="UP000646827"/>
    </source>
</evidence>
<dbReference type="OrthoDB" id="9936937at2759"/>
<organism evidence="5 6">
    <name type="scientific">Circinella minor</name>
    <dbReference type="NCBI Taxonomy" id="1195481"/>
    <lineage>
        <taxon>Eukaryota</taxon>
        <taxon>Fungi</taxon>
        <taxon>Fungi incertae sedis</taxon>
        <taxon>Mucoromycota</taxon>
        <taxon>Mucoromycotina</taxon>
        <taxon>Mucoromycetes</taxon>
        <taxon>Mucorales</taxon>
        <taxon>Lichtheimiaceae</taxon>
        <taxon>Circinella</taxon>
    </lineage>
</organism>
<dbReference type="InterPro" id="IPR058841">
    <property type="entry name" value="HTH_76"/>
</dbReference>
<comment type="caution">
    <text evidence="5">The sequence shown here is derived from an EMBL/GenBank/DDBJ whole genome shotgun (WGS) entry which is preliminary data.</text>
</comment>
<dbReference type="InterPro" id="IPR045004">
    <property type="entry name" value="ECH_dom"/>
</dbReference>
<dbReference type="InterPro" id="IPR029045">
    <property type="entry name" value="ClpP/crotonase-like_dom_sf"/>
</dbReference>
<evidence type="ECO:0000259" key="3">
    <source>
        <dbReference type="Pfam" id="PF16113"/>
    </source>
</evidence>
<dbReference type="SUPFAM" id="SSF52096">
    <property type="entry name" value="ClpP/crotonase"/>
    <property type="match status" value="1"/>
</dbReference>
<feature type="region of interest" description="Disordered" evidence="2">
    <location>
        <begin position="675"/>
        <end position="708"/>
    </location>
</feature>
<dbReference type="AlphaFoldDB" id="A0A8H7SE41"/>
<evidence type="ECO:0000256" key="1">
    <source>
        <dbReference type="SAM" id="Coils"/>
    </source>
</evidence>
<proteinExistence type="predicted"/>
<dbReference type="Pfam" id="PF16113">
    <property type="entry name" value="ECH_2"/>
    <property type="match status" value="1"/>
</dbReference>
<evidence type="ECO:0000313" key="5">
    <source>
        <dbReference type="EMBL" id="KAG2226621.1"/>
    </source>
</evidence>